<dbReference type="AlphaFoldDB" id="W0AH06"/>
<sequence length="49" mass="5774">MPRLRTFLEELPESSPVEIDGRKWSVGTRMPFPHEDLWMGRNAEMSRAE</sequence>
<name>W0AH06_9SPHN</name>
<dbReference type="EMBL" id="CP006644">
    <property type="protein sequence ID" value="AHE55827.1"/>
    <property type="molecule type" value="Genomic_DNA"/>
</dbReference>
<evidence type="ECO:0000313" key="2">
    <source>
        <dbReference type="Proteomes" id="UP000018851"/>
    </source>
</evidence>
<protein>
    <submittedName>
        <fullName evidence="1">Uncharacterized protein</fullName>
    </submittedName>
</protein>
<evidence type="ECO:0000313" key="1">
    <source>
        <dbReference type="EMBL" id="AHE55827.1"/>
    </source>
</evidence>
<reference evidence="1 2" key="1">
    <citation type="submission" date="2013-07" db="EMBL/GenBank/DDBJ databases">
        <title>Completed genome of Sphingomonas sanxanigenens NX02.</title>
        <authorList>
            <person name="Ma T."/>
            <person name="Huang H."/>
            <person name="Wu M."/>
            <person name="Li X."/>
            <person name="Li G."/>
        </authorList>
    </citation>
    <scope>NUCLEOTIDE SEQUENCE [LARGE SCALE GENOMIC DNA]</scope>
    <source>
        <strain evidence="1 2">NX02</strain>
    </source>
</reference>
<dbReference type="KEGG" id="ssan:NX02_20930"/>
<dbReference type="PATRIC" id="fig|1123269.5.peg.4095"/>
<keyword evidence="2" id="KW-1185">Reference proteome</keyword>
<accession>W0AH06</accession>
<dbReference type="Proteomes" id="UP000018851">
    <property type="component" value="Chromosome"/>
</dbReference>
<dbReference type="HOGENOM" id="CLU_3140816_0_0_5"/>
<dbReference type="OrthoDB" id="980389at2"/>
<proteinExistence type="predicted"/>
<organism evidence="1 2">
    <name type="scientific">Sphingomonas sanxanigenens DSM 19645 = NX02</name>
    <dbReference type="NCBI Taxonomy" id="1123269"/>
    <lineage>
        <taxon>Bacteria</taxon>
        <taxon>Pseudomonadati</taxon>
        <taxon>Pseudomonadota</taxon>
        <taxon>Alphaproteobacteria</taxon>
        <taxon>Sphingomonadales</taxon>
        <taxon>Sphingomonadaceae</taxon>
        <taxon>Sphingomonas</taxon>
    </lineage>
</organism>
<gene>
    <name evidence="1" type="ORF">NX02_20930</name>
</gene>